<organism evidence="3 4">
    <name type="scientific">Tenacibaculum lutimaris</name>
    <dbReference type="NCBI Taxonomy" id="285258"/>
    <lineage>
        <taxon>Bacteria</taxon>
        <taxon>Pseudomonadati</taxon>
        <taxon>Bacteroidota</taxon>
        <taxon>Flavobacteriia</taxon>
        <taxon>Flavobacteriales</taxon>
        <taxon>Flavobacteriaceae</taxon>
        <taxon>Tenacibaculum</taxon>
    </lineage>
</organism>
<dbReference type="Proteomes" id="UP000285780">
    <property type="component" value="Unassembled WGS sequence"/>
</dbReference>
<feature type="transmembrane region" description="Helical" evidence="1">
    <location>
        <begin position="13"/>
        <end position="31"/>
    </location>
</feature>
<name>A0A420E0Q7_9FLAO</name>
<proteinExistence type="predicted"/>
<keyword evidence="4" id="KW-1185">Reference proteome</keyword>
<comment type="caution">
    <text evidence="3">The sequence shown here is derived from an EMBL/GenBank/DDBJ whole genome shotgun (WGS) entry which is preliminary data.</text>
</comment>
<dbReference type="Gene3D" id="3.10.450.50">
    <property type="match status" value="1"/>
</dbReference>
<evidence type="ECO:0000256" key="1">
    <source>
        <dbReference type="SAM" id="Phobius"/>
    </source>
</evidence>
<evidence type="ECO:0000313" key="3">
    <source>
        <dbReference type="EMBL" id="RKF03682.1"/>
    </source>
</evidence>
<dbReference type="InterPro" id="IPR032710">
    <property type="entry name" value="NTF2-like_dom_sf"/>
</dbReference>
<accession>A0A420E0Q7</accession>
<dbReference type="InterPro" id="IPR027843">
    <property type="entry name" value="DUF4440"/>
</dbReference>
<dbReference type="SUPFAM" id="SSF54427">
    <property type="entry name" value="NTF2-like"/>
    <property type="match status" value="1"/>
</dbReference>
<dbReference type="Pfam" id="PF14534">
    <property type="entry name" value="DUF4440"/>
    <property type="match status" value="1"/>
</dbReference>
<sequence>MNDLFDFFFKGNFFMKIVTLLYTLLLSWVMNGQVQEIPNYKPVDIDLHKQIVKMDSIFFNAYNTCDMKTQSDILSDDIEFFHDKGGLSTSKSEIIAATERNICGKVTRTLIEGSIEVYPINKYGAVQIGYHKFFNNREPNAKSIPSKFIAIWKKENAKWLITKVISLH</sequence>
<dbReference type="EMBL" id="RAQM01000009">
    <property type="protein sequence ID" value="RKF03682.1"/>
    <property type="molecule type" value="Genomic_DNA"/>
</dbReference>
<keyword evidence="1" id="KW-0812">Transmembrane</keyword>
<gene>
    <name evidence="3" type="ORF">C8N26_2079</name>
</gene>
<keyword evidence="1" id="KW-0472">Membrane</keyword>
<feature type="domain" description="DUF4440" evidence="2">
    <location>
        <begin position="51"/>
        <end position="161"/>
    </location>
</feature>
<evidence type="ECO:0000313" key="4">
    <source>
        <dbReference type="Proteomes" id="UP000285780"/>
    </source>
</evidence>
<dbReference type="AlphaFoldDB" id="A0A420E0Q7"/>
<protein>
    <submittedName>
        <fullName evidence="3">Uncharacterized protein DUF4440</fullName>
    </submittedName>
</protein>
<reference evidence="3 4" key="1">
    <citation type="submission" date="2018-09" db="EMBL/GenBank/DDBJ databases">
        <title>Genomic Encyclopedia of Archaeal and Bacterial Type Strains, Phase II (KMG-II): from individual species to whole genera.</title>
        <authorList>
            <person name="Goeker M."/>
        </authorList>
    </citation>
    <scope>NUCLEOTIDE SEQUENCE [LARGE SCALE GENOMIC DNA]</scope>
    <source>
        <strain evidence="3 4">DSM 16505</strain>
    </source>
</reference>
<evidence type="ECO:0000259" key="2">
    <source>
        <dbReference type="Pfam" id="PF14534"/>
    </source>
</evidence>
<dbReference type="RefSeq" id="WP_245962554.1">
    <property type="nucleotide sequence ID" value="NZ_RAQM01000009.1"/>
</dbReference>
<keyword evidence="1" id="KW-1133">Transmembrane helix</keyword>